<dbReference type="SUPFAM" id="SSF48726">
    <property type="entry name" value="Immunoglobulin"/>
    <property type="match status" value="1"/>
</dbReference>
<dbReference type="Gene3D" id="2.60.40.10">
    <property type="entry name" value="Immunoglobulins"/>
    <property type="match status" value="2"/>
</dbReference>
<dbReference type="PANTHER" id="PTHR13771:SF9">
    <property type="entry name" value="INTERCELLULAR ADHESION MOLECULE 5"/>
    <property type="match status" value="1"/>
</dbReference>
<dbReference type="InterPro" id="IPR007110">
    <property type="entry name" value="Ig-like_dom"/>
</dbReference>
<dbReference type="InterPro" id="IPR036179">
    <property type="entry name" value="Ig-like_dom_sf"/>
</dbReference>
<evidence type="ECO:0000259" key="1">
    <source>
        <dbReference type="PROSITE" id="PS50835"/>
    </source>
</evidence>
<feature type="non-terminal residue" evidence="2">
    <location>
        <position position="155"/>
    </location>
</feature>
<reference evidence="2" key="1">
    <citation type="submission" date="2016-05" db="EMBL/GenBank/DDBJ databases">
        <authorList>
            <person name="Lavstsen T."/>
            <person name="Jespersen J.S."/>
        </authorList>
    </citation>
    <scope>NUCLEOTIDE SEQUENCE</scope>
    <source>
        <tissue evidence="2">Brain</tissue>
    </source>
</reference>
<dbReference type="GO" id="GO:0005178">
    <property type="term" value="F:integrin binding"/>
    <property type="evidence" value="ECO:0007669"/>
    <property type="project" value="InterPro"/>
</dbReference>
<dbReference type="GO" id="GO:0007155">
    <property type="term" value="P:cell adhesion"/>
    <property type="evidence" value="ECO:0007669"/>
    <property type="project" value="InterPro"/>
</dbReference>
<accession>A0A1A7W912</accession>
<reference evidence="2" key="2">
    <citation type="submission" date="2016-06" db="EMBL/GenBank/DDBJ databases">
        <title>The genome of a short-lived fish provides insights into sex chromosome evolution and the genetic control of aging.</title>
        <authorList>
            <person name="Reichwald K."/>
            <person name="Felder M."/>
            <person name="Petzold A."/>
            <person name="Koch P."/>
            <person name="Groth M."/>
            <person name="Platzer M."/>
        </authorList>
    </citation>
    <scope>NUCLEOTIDE SEQUENCE</scope>
    <source>
        <tissue evidence="2">Brain</tissue>
    </source>
</reference>
<sequence>QNLTVVWYNSDEILDTQTYSETTKTPVNKSSTLIVNVTRDESVVQTPDLVSLSALDDGPMEEGSAYHLKCDIYNVAPAHKLRVKWYNGNTTLYTDHIQTNDVTPRNPAHNLKETTEGRQKIITVTGATSTNAGFYICVATNKVGNVTRTVTLVMG</sequence>
<feature type="domain" description="Ig-like" evidence="1">
    <location>
        <begin position="47"/>
        <end position="151"/>
    </location>
</feature>
<dbReference type="PANTHER" id="PTHR13771">
    <property type="entry name" value="INTERCELLULAR ADHESION MOLECULE"/>
    <property type="match status" value="1"/>
</dbReference>
<dbReference type="InterPro" id="IPR047012">
    <property type="entry name" value="ICAM_VCAM"/>
</dbReference>
<name>A0A1A7W912_9TELE</name>
<evidence type="ECO:0000313" key="2">
    <source>
        <dbReference type="EMBL" id="SBP02195.1"/>
    </source>
</evidence>
<feature type="non-terminal residue" evidence="2">
    <location>
        <position position="1"/>
    </location>
</feature>
<protein>
    <submittedName>
        <fullName evidence="2">Uncharacterized protein LOC100002730</fullName>
    </submittedName>
</protein>
<proteinExistence type="predicted"/>
<organism evidence="2">
    <name type="scientific">Iconisemion striatum</name>
    <dbReference type="NCBI Taxonomy" id="60296"/>
    <lineage>
        <taxon>Eukaryota</taxon>
        <taxon>Metazoa</taxon>
        <taxon>Chordata</taxon>
        <taxon>Craniata</taxon>
        <taxon>Vertebrata</taxon>
        <taxon>Euteleostomi</taxon>
        <taxon>Actinopterygii</taxon>
        <taxon>Neopterygii</taxon>
        <taxon>Teleostei</taxon>
        <taxon>Neoteleostei</taxon>
        <taxon>Acanthomorphata</taxon>
        <taxon>Ovalentaria</taxon>
        <taxon>Atherinomorphae</taxon>
        <taxon>Cyprinodontiformes</taxon>
        <taxon>Nothobranchiidae</taxon>
        <taxon>Iconisemion</taxon>
    </lineage>
</organism>
<dbReference type="AlphaFoldDB" id="A0A1A7W912"/>
<dbReference type="Pfam" id="PF07679">
    <property type="entry name" value="I-set"/>
    <property type="match status" value="1"/>
</dbReference>
<dbReference type="EMBL" id="HADW01000795">
    <property type="protein sequence ID" value="SBP02195.1"/>
    <property type="molecule type" value="Transcribed_RNA"/>
</dbReference>
<dbReference type="InterPro" id="IPR013783">
    <property type="entry name" value="Ig-like_fold"/>
</dbReference>
<gene>
    <name evidence="2" type="primary">CU570983.1</name>
</gene>
<dbReference type="InterPro" id="IPR013098">
    <property type="entry name" value="Ig_I-set"/>
</dbReference>
<dbReference type="PROSITE" id="PS50835">
    <property type="entry name" value="IG_LIKE"/>
    <property type="match status" value="1"/>
</dbReference>